<dbReference type="KEGG" id="pchm:VFPPC_16975"/>
<dbReference type="GeneID" id="28858721"/>
<sequence length="69" mass="7652">MIEMARAASPVYRAPIPARGTANEPNGRMAKNLTTPSSSRVVSILRSRVVYFQWLAASVRSYVPRRASM</sequence>
<name>A0A179EZD3_METCM</name>
<accession>A0A179EZD3</accession>
<evidence type="ECO:0000313" key="2">
    <source>
        <dbReference type="Proteomes" id="UP000078397"/>
    </source>
</evidence>
<comment type="caution">
    <text evidence="1">The sequence shown here is derived from an EMBL/GenBank/DDBJ whole genome shotgun (WGS) entry which is preliminary data.</text>
</comment>
<organism evidence="1 2">
    <name type="scientific">Pochonia chlamydosporia 170</name>
    <dbReference type="NCBI Taxonomy" id="1380566"/>
    <lineage>
        <taxon>Eukaryota</taxon>
        <taxon>Fungi</taxon>
        <taxon>Dikarya</taxon>
        <taxon>Ascomycota</taxon>
        <taxon>Pezizomycotina</taxon>
        <taxon>Sordariomycetes</taxon>
        <taxon>Hypocreomycetidae</taxon>
        <taxon>Hypocreales</taxon>
        <taxon>Clavicipitaceae</taxon>
        <taxon>Pochonia</taxon>
    </lineage>
</organism>
<dbReference type="RefSeq" id="XP_018136693.1">
    <property type="nucleotide sequence ID" value="XM_018294727.1"/>
</dbReference>
<dbReference type="AlphaFoldDB" id="A0A179EZD3"/>
<protein>
    <submittedName>
        <fullName evidence="1">Uncharacterized protein</fullName>
    </submittedName>
</protein>
<evidence type="ECO:0000313" key="1">
    <source>
        <dbReference type="EMBL" id="OAQ58546.1"/>
    </source>
</evidence>
<dbReference type="EMBL" id="LSBJ02000017">
    <property type="protein sequence ID" value="OAQ58546.1"/>
    <property type="molecule type" value="Genomic_DNA"/>
</dbReference>
<dbReference type="Proteomes" id="UP000078397">
    <property type="component" value="Unassembled WGS sequence"/>
</dbReference>
<reference evidence="1 2" key="1">
    <citation type="journal article" date="2016" name="PLoS Pathog.">
        <title>Biosynthesis of antibiotic leucinostatins in bio-control fungus Purpureocillium lilacinum and their inhibition on phytophthora revealed by genome mining.</title>
        <authorList>
            <person name="Wang G."/>
            <person name="Liu Z."/>
            <person name="Lin R."/>
            <person name="Li E."/>
            <person name="Mao Z."/>
            <person name="Ling J."/>
            <person name="Yang Y."/>
            <person name="Yin W.B."/>
            <person name="Xie B."/>
        </authorList>
    </citation>
    <scope>NUCLEOTIDE SEQUENCE [LARGE SCALE GENOMIC DNA]</scope>
    <source>
        <strain evidence="1">170</strain>
    </source>
</reference>
<proteinExistence type="predicted"/>
<keyword evidence="2" id="KW-1185">Reference proteome</keyword>
<gene>
    <name evidence="1" type="ORF">VFPPC_16975</name>
</gene>